<keyword evidence="2" id="KW-1003">Cell membrane</keyword>
<keyword evidence="8" id="KW-1185">Reference proteome</keyword>
<feature type="transmembrane region" description="Helical" evidence="6">
    <location>
        <begin position="39"/>
        <end position="64"/>
    </location>
</feature>
<dbReference type="KEGG" id="hyf:DTO96_100356"/>
<evidence type="ECO:0000256" key="5">
    <source>
        <dbReference type="ARBA" id="ARBA00023136"/>
    </source>
</evidence>
<sequence>MQELLSVTLITILAVISPGADFALVTRNSFTHGRTMGLWTTLGIGVGVQIHVFYTMVGVGIVIATQPAMLSALKIVGAVYLIYIGYQTFRGMPATSINDTQSSSHLSPCSSL</sequence>
<evidence type="ECO:0000256" key="1">
    <source>
        <dbReference type="ARBA" id="ARBA00004651"/>
    </source>
</evidence>
<gene>
    <name evidence="7" type="primary">rhtC</name>
    <name evidence="7" type="ORF">DTO96_100356</name>
</gene>
<feature type="transmembrane region" description="Helical" evidence="6">
    <location>
        <begin position="71"/>
        <end position="89"/>
    </location>
</feature>
<dbReference type="EMBL" id="CP031124">
    <property type="protein sequence ID" value="AXF84646.1"/>
    <property type="molecule type" value="Genomic_DNA"/>
</dbReference>
<evidence type="ECO:0000256" key="4">
    <source>
        <dbReference type="ARBA" id="ARBA00022989"/>
    </source>
</evidence>
<evidence type="ECO:0000313" key="8">
    <source>
        <dbReference type="Proteomes" id="UP000252182"/>
    </source>
</evidence>
<evidence type="ECO:0000313" key="7">
    <source>
        <dbReference type="EMBL" id="AXF84646.1"/>
    </source>
</evidence>
<evidence type="ECO:0000256" key="6">
    <source>
        <dbReference type="SAM" id="Phobius"/>
    </source>
</evidence>
<keyword evidence="4 6" id="KW-1133">Transmembrane helix</keyword>
<organism evidence="7 8">
    <name type="scientific">Ephemeroptericola cinctiostellae</name>
    <dbReference type="NCBI Taxonomy" id="2268024"/>
    <lineage>
        <taxon>Bacteria</taxon>
        <taxon>Pseudomonadati</taxon>
        <taxon>Pseudomonadota</taxon>
        <taxon>Betaproteobacteria</taxon>
        <taxon>Burkholderiales</taxon>
        <taxon>Burkholderiaceae</taxon>
        <taxon>Ephemeroptericola</taxon>
    </lineage>
</organism>
<name>A0A345D8F8_9BURK</name>
<reference evidence="8" key="1">
    <citation type="submission" date="2018-07" db="EMBL/GenBank/DDBJ databases">
        <authorList>
            <person name="Kim H."/>
        </authorList>
    </citation>
    <scope>NUCLEOTIDE SEQUENCE [LARGE SCALE GENOMIC DNA]</scope>
    <source>
        <strain evidence="8">F02</strain>
    </source>
</reference>
<dbReference type="PANTHER" id="PTHR30086">
    <property type="entry name" value="ARGININE EXPORTER PROTEIN ARGO"/>
    <property type="match status" value="1"/>
</dbReference>
<dbReference type="PANTHER" id="PTHR30086:SF21">
    <property type="entry name" value="TRANSPORT PROTEIN"/>
    <property type="match status" value="1"/>
</dbReference>
<evidence type="ECO:0000256" key="2">
    <source>
        <dbReference type="ARBA" id="ARBA00022475"/>
    </source>
</evidence>
<proteinExistence type="predicted"/>
<protein>
    <submittedName>
        <fullName evidence="7">Threonine efflux protein</fullName>
    </submittedName>
</protein>
<dbReference type="Proteomes" id="UP000252182">
    <property type="component" value="Chromosome"/>
</dbReference>
<dbReference type="InterPro" id="IPR001123">
    <property type="entry name" value="LeuE-type"/>
</dbReference>
<evidence type="ECO:0000256" key="3">
    <source>
        <dbReference type="ARBA" id="ARBA00022692"/>
    </source>
</evidence>
<keyword evidence="3 6" id="KW-0812">Transmembrane</keyword>
<keyword evidence="5 6" id="KW-0472">Membrane</keyword>
<comment type="subcellular location">
    <subcellularLocation>
        <location evidence="1">Cell membrane</location>
        <topology evidence="1">Multi-pass membrane protein</topology>
    </subcellularLocation>
</comment>
<dbReference type="GO" id="GO:0015171">
    <property type="term" value="F:amino acid transmembrane transporter activity"/>
    <property type="evidence" value="ECO:0007669"/>
    <property type="project" value="TreeGrafter"/>
</dbReference>
<dbReference type="Pfam" id="PF01810">
    <property type="entry name" value="LysE"/>
    <property type="match status" value="1"/>
</dbReference>
<dbReference type="GO" id="GO:0005886">
    <property type="term" value="C:plasma membrane"/>
    <property type="evidence" value="ECO:0007669"/>
    <property type="project" value="UniProtKB-SubCell"/>
</dbReference>
<dbReference type="AlphaFoldDB" id="A0A345D8F8"/>
<accession>A0A345D8F8</accession>